<evidence type="ECO:0000313" key="4">
    <source>
        <dbReference type="Proteomes" id="UP000002640"/>
    </source>
</evidence>
<protein>
    <submittedName>
        <fullName evidence="3">Uncharacterized protein</fullName>
    </submittedName>
</protein>
<dbReference type="InParanoid" id="G4ZDI9"/>
<dbReference type="OMA" id="LCIAVAP"/>
<dbReference type="GeneID" id="20646335"/>
<dbReference type="EMBL" id="JH159154">
    <property type="protein sequence ID" value="EGZ17839.1"/>
    <property type="molecule type" value="Genomic_DNA"/>
</dbReference>
<gene>
    <name evidence="3" type="ORF">PHYSODRAFT_331766</name>
</gene>
<dbReference type="RefSeq" id="XP_009526897.1">
    <property type="nucleotide sequence ID" value="XM_009528602.1"/>
</dbReference>
<accession>G4ZDI9</accession>
<feature type="region of interest" description="Disordered" evidence="2">
    <location>
        <begin position="307"/>
        <end position="341"/>
    </location>
</feature>
<dbReference type="SMR" id="G4ZDI9"/>
<sequence>MRVTRPIIPLTSLAIPTRRIPSRDISWVLFHIRPAATHAHSPGGCAVAELFSHPSRPALSKPLLSLCIAVAPLKSMVCREDVRAADIEVVDDELDTEDLEAAGCAVCASEAHRPRPPARFPENRTLRAQYELVSVNNAGLAAHASVLHDRNLALLHRAREDYQAGLVMLEQALLSRARTEQANVDLEDRVRGLRDQAGRVDAAETQLRVFKASSVEDYHALQDQLAASQAQRDDARAERDDLCTRLAAAEAALVPVQAQLDAAVTQRDRVRQSVARRERQRDGALAERDQARRDLVALEQERNAVVGERDQARQESLTLEQGRDAAVRERDQARRAQAGVEQQRDALVENLRVTRNSLAQSQAETESTRRLNDPLHADIRRVNALLVAHAEELQRETARIRELEETAAAASTTRVVAEAETARDQANELQAASRSGQYRTGWLAMRRRSLQRGDTAGAHIRRLSVRVADLADERDLAVRERDERAVVWRRMLRDALRSRELAQRVRDDLAGKLANSVSSVGGTIDTADLIRHLEATYAAEVNAAIPLPPADLAGATPVAVSVASPPVVVAGSSGSAPSSGTVPSSSVLAQQPSSSVGTPAPVQVPVSPSASSLAPGDLHVEFFATASEPAGFYKG</sequence>
<feature type="coiled-coil region" evidence="1">
    <location>
        <begin position="386"/>
        <end position="420"/>
    </location>
</feature>
<feature type="coiled-coil region" evidence="1">
    <location>
        <begin position="169"/>
        <end position="252"/>
    </location>
</feature>
<dbReference type="AlphaFoldDB" id="G4ZDI9"/>
<organism evidence="3 4">
    <name type="scientific">Phytophthora sojae (strain P6497)</name>
    <name type="common">Soybean stem and root rot agent</name>
    <name type="synonym">Phytophthora megasperma f. sp. glycines</name>
    <dbReference type="NCBI Taxonomy" id="1094619"/>
    <lineage>
        <taxon>Eukaryota</taxon>
        <taxon>Sar</taxon>
        <taxon>Stramenopiles</taxon>
        <taxon>Oomycota</taxon>
        <taxon>Peronosporomycetes</taxon>
        <taxon>Peronosporales</taxon>
        <taxon>Peronosporaceae</taxon>
        <taxon>Phytophthora</taxon>
    </lineage>
</organism>
<evidence type="ECO:0000256" key="2">
    <source>
        <dbReference type="SAM" id="MobiDB-lite"/>
    </source>
</evidence>
<keyword evidence="1" id="KW-0175">Coiled coil</keyword>
<name>G4ZDI9_PHYSP</name>
<proteinExistence type="predicted"/>
<evidence type="ECO:0000256" key="1">
    <source>
        <dbReference type="SAM" id="Coils"/>
    </source>
</evidence>
<evidence type="ECO:0000313" key="3">
    <source>
        <dbReference type="EMBL" id="EGZ17839.1"/>
    </source>
</evidence>
<dbReference type="STRING" id="1094619.G4ZDI9"/>
<feature type="region of interest" description="Disordered" evidence="2">
    <location>
        <begin position="569"/>
        <end position="613"/>
    </location>
</feature>
<feature type="compositionally biased region" description="Basic and acidic residues" evidence="2">
    <location>
        <begin position="321"/>
        <end position="334"/>
    </location>
</feature>
<dbReference type="KEGG" id="psoj:PHYSODRAFT_331766"/>
<reference evidence="3 4" key="1">
    <citation type="journal article" date="2006" name="Science">
        <title>Phytophthora genome sequences uncover evolutionary origins and mechanisms of pathogenesis.</title>
        <authorList>
            <person name="Tyler B.M."/>
            <person name="Tripathy S."/>
            <person name="Zhang X."/>
            <person name="Dehal P."/>
            <person name="Jiang R.H."/>
            <person name="Aerts A."/>
            <person name="Arredondo F.D."/>
            <person name="Baxter L."/>
            <person name="Bensasson D."/>
            <person name="Beynon J.L."/>
            <person name="Chapman J."/>
            <person name="Damasceno C.M."/>
            <person name="Dorrance A.E."/>
            <person name="Dou D."/>
            <person name="Dickerman A.W."/>
            <person name="Dubchak I.L."/>
            <person name="Garbelotto M."/>
            <person name="Gijzen M."/>
            <person name="Gordon S.G."/>
            <person name="Govers F."/>
            <person name="Grunwald N.J."/>
            <person name="Huang W."/>
            <person name="Ivors K.L."/>
            <person name="Jones R.W."/>
            <person name="Kamoun S."/>
            <person name="Krampis K."/>
            <person name="Lamour K.H."/>
            <person name="Lee M.K."/>
            <person name="McDonald W.H."/>
            <person name="Medina M."/>
            <person name="Meijer H.J."/>
            <person name="Nordberg E.K."/>
            <person name="Maclean D.J."/>
            <person name="Ospina-Giraldo M.D."/>
            <person name="Morris P.F."/>
            <person name="Phuntumart V."/>
            <person name="Putnam N.H."/>
            <person name="Rash S."/>
            <person name="Rose J.K."/>
            <person name="Sakihama Y."/>
            <person name="Salamov A.A."/>
            <person name="Savidor A."/>
            <person name="Scheuring C.F."/>
            <person name="Smith B.M."/>
            <person name="Sobral B.W."/>
            <person name="Terry A."/>
            <person name="Torto-Alalibo T.A."/>
            <person name="Win J."/>
            <person name="Xu Z."/>
            <person name="Zhang H."/>
            <person name="Grigoriev I.V."/>
            <person name="Rokhsar D.S."/>
            <person name="Boore J.L."/>
        </authorList>
    </citation>
    <scope>NUCLEOTIDE SEQUENCE [LARGE SCALE GENOMIC DNA]</scope>
    <source>
        <strain evidence="3 4">P6497</strain>
    </source>
</reference>
<keyword evidence="4" id="KW-1185">Reference proteome</keyword>
<dbReference type="Proteomes" id="UP000002640">
    <property type="component" value="Unassembled WGS sequence"/>
</dbReference>